<feature type="compositionally biased region" description="Gly residues" evidence="1">
    <location>
        <begin position="365"/>
        <end position="385"/>
    </location>
</feature>
<name>A0A9Q8SSE2_9PEZI</name>
<evidence type="ECO:0000313" key="3">
    <source>
        <dbReference type="Proteomes" id="UP000830671"/>
    </source>
</evidence>
<organism evidence="2 3">
    <name type="scientific">Colletotrichum lupini</name>
    <dbReference type="NCBI Taxonomy" id="145971"/>
    <lineage>
        <taxon>Eukaryota</taxon>
        <taxon>Fungi</taxon>
        <taxon>Dikarya</taxon>
        <taxon>Ascomycota</taxon>
        <taxon>Pezizomycotina</taxon>
        <taxon>Sordariomycetes</taxon>
        <taxon>Hypocreomycetidae</taxon>
        <taxon>Glomerellales</taxon>
        <taxon>Glomerellaceae</taxon>
        <taxon>Colletotrichum</taxon>
        <taxon>Colletotrichum acutatum species complex</taxon>
    </lineage>
</organism>
<dbReference type="Proteomes" id="UP000830671">
    <property type="component" value="Chromosome 4"/>
</dbReference>
<feature type="region of interest" description="Disordered" evidence="1">
    <location>
        <begin position="149"/>
        <end position="186"/>
    </location>
</feature>
<keyword evidence="3" id="KW-1185">Reference proteome</keyword>
<dbReference type="KEGG" id="clup:CLUP02_08199"/>
<reference evidence="2" key="1">
    <citation type="journal article" date="2021" name="Mol. Plant Microbe Interact.">
        <title>Complete Genome Sequence of the Plant-Pathogenic Fungus Colletotrichum lupini.</title>
        <authorList>
            <person name="Baroncelli R."/>
            <person name="Pensec F."/>
            <person name="Da Lio D."/>
            <person name="Boufleur T."/>
            <person name="Vicente I."/>
            <person name="Sarrocco S."/>
            <person name="Picot A."/>
            <person name="Baraldi E."/>
            <person name="Sukno S."/>
            <person name="Thon M."/>
            <person name="Le Floch G."/>
        </authorList>
    </citation>
    <scope>NUCLEOTIDE SEQUENCE</scope>
    <source>
        <strain evidence="2">IMI 504893</strain>
    </source>
</reference>
<dbReference type="GeneID" id="73342199"/>
<dbReference type="RefSeq" id="XP_049144332.1">
    <property type="nucleotide sequence ID" value="XM_049287189.1"/>
</dbReference>
<feature type="region of interest" description="Disordered" evidence="1">
    <location>
        <begin position="272"/>
        <end position="321"/>
    </location>
</feature>
<feature type="compositionally biased region" description="Low complexity" evidence="1">
    <location>
        <begin position="278"/>
        <end position="288"/>
    </location>
</feature>
<feature type="region of interest" description="Disordered" evidence="1">
    <location>
        <begin position="341"/>
        <end position="385"/>
    </location>
</feature>
<evidence type="ECO:0000256" key="1">
    <source>
        <dbReference type="SAM" id="MobiDB-lite"/>
    </source>
</evidence>
<accession>A0A9Q8SSE2</accession>
<feature type="compositionally biased region" description="Basic residues" evidence="1">
    <location>
        <begin position="343"/>
        <end position="359"/>
    </location>
</feature>
<sequence>RGRAKFHRSARQPSITLQPSVPCSELHIAPGLTVKLLSRQFSVFSFARGLGDRNYGRVGYNSLALSLIVFTRLAPQRHNVPEHLSGAVLPDNLLHNEYAAMFELPDAKRVRREDLGESSDDEGADHDEQQNADLLAKLHARMAGMLDLGDDADADQTSTETTEQPAAATKDGETGKDGGGGDDEPEEFEFRLFTTSNPATKIALIDEDERAMAGDGAMIRKRPLSYYIAGEPTPEVKAELAFAAVSGEEVLERAQRRWWGMEQPWRVTTIPGTRVSSKGTAGTAAAAGGDAGKTKEEADAAAARRRRPGKKKRLAIRVKQRERVKKAEELEKFKAGKEEALKEKKKRLNRLKKLRKRAKAKEGKNGGGEGGGDGGESGSGSDGDE</sequence>
<protein>
    <submittedName>
        <fullName evidence="2">Uncharacterized protein</fullName>
    </submittedName>
</protein>
<proteinExistence type="predicted"/>
<evidence type="ECO:0000313" key="2">
    <source>
        <dbReference type="EMBL" id="UQC82709.1"/>
    </source>
</evidence>
<gene>
    <name evidence="2" type="ORF">CLUP02_08199</name>
</gene>
<dbReference type="EMBL" id="CP019476">
    <property type="protein sequence ID" value="UQC82709.1"/>
    <property type="molecule type" value="Genomic_DNA"/>
</dbReference>
<feature type="non-terminal residue" evidence="2">
    <location>
        <position position="1"/>
    </location>
</feature>
<dbReference type="Pfam" id="PF09428">
    <property type="entry name" value="DUF2011"/>
    <property type="match status" value="1"/>
</dbReference>
<dbReference type="AlphaFoldDB" id="A0A9Q8SSE2"/>
<feature type="compositionally biased region" description="Basic residues" evidence="1">
    <location>
        <begin position="303"/>
        <end position="318"/>
    </location>
</feature>
<dbReference type="InterPro" id="IPR018555">
    <property type="entry name" value="C630.06c-like"/>
</dbReference>